<sequence length="138" mass="13946">MPVRRHLARRVFSVWHLLVCLTALALVARALLPVGFMPDTQALRHGTLALTLCSSEPGASRVLSLSSGHGAGQEAASTLDCPFGLVAVQALLPAAPPAGVAAALPRAAPAAVQAMCSLPPLPAQGPPLGSRAPPVTLA</sequence>
<accession>A0A484PA67</accession>
<protein>
    <recommendedName>
        <fullName evidence="2">DUF2946 domain-containing protein</fullName>
    </recommendedName>
</protein>
<dbReference type="EMBL" id="CAADHY010000015">
    <property type="protein sequence ID" value="VFR22031.1"/>
    <property type="molecule type" value="Genomic_DNA"/>
</dbReference>
<reference evidence="1" key="1">
    <citation type="submission" date="2019-03" db="EMBL/GenBank/DDBJ databases">
        <authorList>
            <person name="Danneels B."/>
        </authorList>
    </citation>
    <scope>NUCLEOTIDE SEQUENCE</scope>
</reference>
<gene>
    <name evidence="1" type="ORF">AMP9_4169</name>
</gene>
<dbReference type="AlphaFoldDB" id="A0A484PA67"/>
<proteinExistence type="predicted"/>
<name>A0A484PA67_9ZZZZ</name>
<evidence type="ECO:0008006" key="2">
    <source>
        <dbReference type="Google" id="ProtNLM"/>
    </source>
</evidence>
<organism evidence="1">
    <name type="scientific">plant metagenome</name>
    <dbReference type="NCBI Taxonomy" id="1297885"/>
    <lineage>
        <taxon>unclassified sequences</taxon>
        <taxon>metagenomes</taxon>
        <taxon>organismal metagenomes</taxon>
    </lineage>
</organism>
<evidence type="ECO:0000313" key="1">
    <source>
        <dbReference type="EMBL" id="VFR22031.1"/>
    </source>
</evidence>